<dbReference type="InterPro" id="IPR011234">
    <property type="entry name" value="Fumarylacetoacetase-like_C"/>
</dbReference>
<evidence type="ECO:0000313" key="5">
    <source>
        <dbReference type="EMBL" id="CAJ0812079.1"/>
    </source>
</evidence>
<comment type="caution">
    <text evidence="5">The sequence shown here is derived from an EMBL/GenBank/DDBJ whole genome shotgun (WGS) entry which is preliminary data.</text>
</comment>
<evidence type="ECO:0000256" key="1">
    <source>
        <dbReference type="ARBA" id="ARBA00001946"/>
    </source>
</evidence>
<dbReference type="Proteomes" id="UP001189757">
    <property type="component" value="Unassembled WGS sequence"/>
</dbReference>
<reference evidence="5 6" key="1">
    <citation type="submission" date="2023-07" db="EMBL/GenBank/DDBJ databases">
        <authorList>
            <person name="Peeters C."/>
        </authorList>
    </citation>
    <scope>NUCLEOTIDE SEQUENCE [LARGE SCALE GENOMIC DNA]</scope>
    <source>
        <strain evidence="5 6">LMG 18101</strain>
    </source>
</reference>
<keyword evidence="6" id="KW-1185">Reference proteome</keyword>
<dbReference type="Pfam" id="PF01557">
    <property type="entry name" value="FAA_hydrolase"/>
    <property type="match status" value="1"/>
</dbReference>
<dbReference type="PANTHER" id="PTHR42796:SF4">
    <property type="entry name" value="FUMARYLACETOACETATE HYDROLASE DOMAIN-CONTAINING PROTEIN 2A"/>
    <property type="match status" value="1"/>
</dbReference>
<dbReference type="Gene3D" id="3.90.850.10">
    <property type="entry name" value="Fumarylacetoacetase-like, C-terminal domain"/>
    <property type="match status" value="1"/>
</dbReference>
<proteinExistence type="inferred from homology"/>
<sequence>MKLLRYGPKGREKPGLLDAQGQVRDLSAVIDDVGGAALLPESLARLRALDVNSLPVVDGTPQAGLRLGPCVGNVRKFICIGLNYSDHAAETGAEVPAEPVVFGKWTSAISGPDDDVEIPRDSVKTDWEVELGVVIGKGGRYISEADALSHVAGYCVVNDVSEREFQIERGGTWDKGKGCDTFGPIGPWLVTADEVPNPQALHLWLEVDGHRYQNGSTSTMVFGVTHLVSYLSRFMSLQPGDVISTGTPPGVGLGQKPPVYLRAGQTMRLGIQGLGEQHQRTVSAQD</sequence>
<dbReference type="EMBL" id="CATZLL010000004">
    <property type="protein sequence ID" value="CAJ0812079.1"/>
    <property type="molecule type" value="Genomic_DNA"/>
</dbReference>
<gene>
    <name evidence="5" type="ORF">LMG18101_01447</name>
</gene>
<evidence type="ECO:0000313" key="6">
    <source>
        <dbReference type="Proteomes" id="UP001189757"/>
    </source>
</evidence>
<evidence type="ECO:0000256" key="3">
    <source>
        <dbReference type="ARBA" id="ARBA00022723"/>
    </source>
</evidence>
<dbReference type="InterPro" id="IPR051121">
    <property type="entry name" value="FAH"/>
</dbReference>
<protein>
    <submittedName>
        <fullName evidence="5">Ureidoglycolate lyase</fullName>
        <ecNumber evidence="5">4.3.2.3</ecNumber>
    </submittedName>
</protein>
<feature type="domain" description="Fumarylacetoacetase-like C-terminal" evidence="4">
    <location>
        <begin position="76"/>
        <end position="280"/>
    </location>
</feature>
<dbReference type="SUPFAM" id="SSF56529">
    <property type="entry name" value="FAH"/>
    <property type="match status" value="1"/>
</dbReference>
<evidence type="ECO:0000256" key="2">
    <source>
        <dbReference type="ARBA" id="ARBA00010211"/>
    </source>
</evidence>
<dbReference type="RefSeq" id="WP_316680643.1">
    <property type="nucleotide sequence ID" value="NZ_CATZLL010000004.1"/>
</dbReference>
<comment type="cofactor">
    <cofactor evidence="1">
        <name>Mg(2+)</name>
        <dbReference type="ChEBI" id="CHEBI:18420"/>
    </cofactor>
</comment>
<keyword evidence="5" id="KW-0456">Lyase</keyword>
<dbReference type="EC" id="4.3.2.3" evidence="5"/>
<dbReference type="GO" id="GO:0050385">
    <property type="term" value="F:ureidoglycolate lyase activity"/>
    <property type="evidence" value="ECO:0007669"/>
    <property type="project" value="UniProtKB-EC"/>
</dbReference>
<name>A0ABM9K3B4_9RALS</name>
<keyword evidence="3" id="KW-0479">Metal-binding</keyword>
<accession>A0ABM9K3B4</accession>
<dbReference type="InterPro" id="IPR036663">
    <property type="entry name" value="Fumarylacetoacetase_C_sf"/>
</dbReference>
<dbReference type="PANTHER" id="PTHR42796">
    <property type="entry name" value="FUMARYLACETOACETATE HYDROLASE DOMAIN-CONTAINING PROTEIN 2A-RELATED"/>
    <property type="match status" value="1"/>
</dbReference>
<evidence type="ECO:0000259" key="4">
    <source>
        <dbReference type="Pfam" id="PF01557"/>
    </source>
</evidence>
<comment type="similarity">
    <text evidence="2">Belongs to the FAH family.</text>
</comment>
<organism evidence="5 6">
    <name type="scientific">Ralstonia flaminis</name>
    <dbReference type="NCBI Taxonomy" id="3058597"/>
    <lineage>
        <taxon>Bacteria</taxon>
        <taxon>Pseudomonadati</taxon>
        <taxon>Pseudomonadota</taxon>
        <taxon>Betaproteobacteria</taxon>
        <taxon>Burkholderiales</taxon>
        <taxon>Burkholderiaceae</taxon>
        <taxon>Ralstonia</taxon>
    </lineage>
</organism>